<evidence type="ECO:0000259" key="2">
    <source>
        <dbReference type="Pfam" id="PF03703"/>
    </source>
</evidence>
<dbReference type="PANTHER" id="PTHR37938:SF1">
    <property type="entry name" value="BLL0215 PROTEIN"/>
    <property type="match status" value="1"/>
</dbReference>
<organism evidence="3 4">
    <name type="scientific">Arcanobacterium buesumense</name>
    <dbReference type="NCBI Taxonomy" id="2722751"/>
    <lineage>
        <taxon>Bacteria</taxon>
        <taxon>Bacillati</taxon>
        <taxon>Actinomycetota</taxon>
        <taxon>Actinomycetes</taxon>
        <taxon>Actinomycetales</taxon>
        <taxon>Actinomycetaceae</taxon>
        <taxon>Arcanobacterium</taxon>
    </lineage>
</organism>
<evidence type="ECO:0000313" key="3">
    <source>
        <dbReference type="EMBL" id="QJC21891.1"/>
    </source>
</evidence>
<feature type="domain" description="YdbS-like PH" evidence="2">
    <location>
        <begin position="77"/>
        <end position="148"/>
    </location>
</feature>
<keyword evidence="1" id="KW-0472">Membrane</keyword>
<dbReference type="InterPro" id="IPR005182">
    <property type="entry name" value="YdbS-like_PH"/>
</dbReference>
<keyword evidence="1" id="KW-1133">Transmembrane helix</keyword>
<feature type="transmembrane region" description="Helical" evidence="1">
    <location>
        <begin position="25"/>
        <end position="47"/>
    </location>
</feature>
<dbReference type="RefSeq" id="WP_168917830.1">
    <property type="nucleotide sequence ID" value="NZ_CP050804.1"/>
</dbReference>
<dbReference type="EMBL" id="CP050804">
    <property type="protein sequence ID" value="QJC21891.1"/>
    <property type="molecule type" value="Genomic_DNA"/>
</dbReference>
<proteinExistence type="predicted"/>
<protein>
    <submittedName>
        <fullName evidence="3">PH domain-containing protein</fullName>
    </submittedName>
</protein>
<feature type="transmembrane region" description="Helical" evidence="1">
    <location>
        <begin position="53"/>
        <end position="78"/>
    </location>
</feature>
<name>A0A6H2ELD1_9ACTO</name>
<reference evidence="3 4" key="1">
    <citation type="submission" date="2020-03" db="EMBL/GenBank/DDBJ databases">
        <title>Complete genome of Arcanobacterium buesumensis sp. nov. strain 2701.</title>
        <authorList>
            <person name="Borowiak M."/>
            <person name="Alssahen M."/>
            <person name="Laemmler C."/>
            <person name="Malorny B."/>
            <person name="Hassan A."/>
            <person name="Prenger-Berninghoff E."/>
            <person name="Ploetz M."/>
            <person name="Abdulmawjood A."/>
        </authorList>
    </citation>
    <scope>NUCLEOTIDE SEQUENCE [LARGE SCALE GENOMIC DNA]</scope>
    <source>
        <strain evidence="3 4">2701</strain>
    </source>
</reference>
<accession>A0A6H2ELD1</accession>
<gene>
    <name evidence="3" type="ORF">HC352_04825</name>
</gene>
<dbReference type="KEGG" id="arca:HC352_04825"/>
<keyword evidence="4" id="KW-1185">Reference proteome</keyword>
<dbReference type="Pfam" id="PF03703">
    <property type="entry name" value="bPH_2"/>
    <property type="match status" value="1"/>
</dbReference>
<sequence>MTLPDKLLGRDEHVIRHMHEHPKTLFWNGCGSILILIVMALMIGYMPDFLAPWGTWVVLAVALVALVVVGILPWLRWFTATYTITNRRIITRSGIFTKSGHDIPLSRISNVNYEHDIIDRFVGSGTLIFETSASEPLVLKDVPRAEDVHVELTELLFADNAEAHADTE</sequence>
<evidence type="ECO:0000256" key="1">
    <source>
        <dbReference type="SAM" id="Phobius"/>
    </source>
</evidence>
<dbReference type="AlphaFoldDB" id="A0A6H2ELD1"/>
<keyword evidence="1" id="KW-0812">Transmembrane</keyword>
<dbReference type="PANTHER" id="PTHR37938">
    <property type="entry name" value="BLL0215 PROTEIN"/>
    <property type="match status" value="1"/>
</dbReference>
<evidence type="ECO:0000313" key="4">
    <source>
        <dbReference type="Proteomes" id="UP000502298"/>
    </source>
</evidence>
<dbReference type="Proteomes" id="UP000502298">
    <property type="component" value="Chromosome"/>
</dbReference>